<feature type="transmembrane region" description="Helical" evidence="1">
    <location>
        <begin position="90"/>
        <end position="112"/>
    </location>
</feature>
<feature type="transmembrane region" description="Helical" evidence="1">
    <location>
        <begin position="118"/>
        <end position="138"/>
    </location>
</feature>
<feature type="transmembrane region" description="Helical" evidence="1">
    <location>
        <begin position="42"/>
        <end position="64"/>
    </location>
</feature>
<evidence type="ECO:0008006" key="4">
    <source>
        <dbReference type="Google" id="ProtNLM"/>
    </source>
</evidence>
<proteinExistence type="predicted"/>
<keyword evidence="1" id="KW-1133">Transmembrane helix</keyword>
<gene>
    <name evidence="2" type="ORF">DI623_11205</name>
</gene>
<dbReference type="Proteomes" id="UP000249066">
    <property type="component" value="Unassembled WGS sequence"/>
</dbReference>
<comment type="caution">
    <text evidence="2">The sequence shown here is derived from an EMBL/GenBank/DDBJ whole genome shotgun (WGS) entry which is preliminary data.</text>
</comment>
<accession>A0A2W5A7F9</accession>
<evidence type="ECO:0000313" key="3">
    <source>
        <dbReference type="Proteomes" id="UP000249066"/>
    </source>
</evidence>
<reference evidence="2 3" key="1">
    <citation type="submission" date="2017-08" db="EMBL/GenBank/DDBJ databases">
        <title>Infants hospitalized years apart are colonized by the same room-sourced microbial strains.</title>
        <authorList>
            <person name="Brooks B."/>
            <person name="Olm M.R."/>
            <person name="Firek B.A."/>
            <person name="Baker R."/>
            <person name="Thomas B.C."/>
            <person name="Morowitz M.J."/>
            <person name="Banfield J.F."/>
        </authorList>
    </citation>
    <scope>NUCLEOTIDE SEQUENCE [LARGE SCALE GENOMIC DNA]</scope>
    <source>
        <strain evidence="2">S2_018_000_R2_101</strain>
    </source>
</reference>
<organism evidence="2 3">
    <name type="scientific">Sphingomonas sanxanigenens</name>
    <dbReference type="NCBI Taxonomy" id="397260"/>
    <lineage>
        <taxon>Bacteria</taxon>
        <taxon>Pseudomonadati</taxon>
        <taxon>Pseudomonadota</taxon>
        <taxon>Alphaproteobacteria</taxon>
        <taxon>Sphingomonadales</taxon>
        <taxon>Sphingomonadaceae</taxon>
        <taxon>Sphingomonas</taxon>
    </lineage>
</organism>
<protein>
    <recommendedName>
        <fullName evidence="4">DedA family protein</fullName>
    </recommendedName>
</protein>
<evidence type="ECO:0000313" key="2">
    <source>
        <dbReference type="EMBL" id="PZO89152.1"/>
    </source>
</evidence>
<keyword evidence="1" id="KW-0812">Transmembrane</keyword>
<dbReference type="EMBL" id="QFNN01000071">
    <property type="protein sequence ID" value="PZO89152.1"/>
    <property type="molecule type" value="Genomic_DNA"/>
</dbReference>
<keyword evidence="1" id="KW-0472">Membrane</keyword>
<sequence length="147" mass="15705">MTSFLLLFLIVLGINLLPAFGPPTWSIIVFYGLNSELPIASIVIVSALAAALGRLLLAHSFRFLGGRLPEKQKRNLGAAREALEARPRNMILGLGLFALSPLPSAQLFAAAGLAKVRLLHFTAAFFAGRLVSYSIYAATAKGRVPSD</sequence>
<name>A0A2W5A7F9_9SPHN</name>
<evidence type="ECO:0000256" key="1">
    <source>
        <dbReference type="SAM" id="Phobius"/>
    </source>
</evidence>
<dbReference type="AlphaFoldDB" id="A0A2W5A7F9"/>